<dbReference type="PANTHER" id="PTHR36370:SF1">
    <property type="entry name" value="THYLAKOID SOLUBLE PHOSPHOPROTEIN"/>
    <property type="match status" value="1"/>
</dbReference>
<dbReference type="GO" id="GO:0009507">
    <property type="term" value="C:chloroplast"/>
    <property type="evidence" value="ECO:0007669"/>
    <property type="project" value="TreeGrafter"/>
</dbReference>
<evidence type="ECO:0000256" key="1">
    <source>
        <dbReference type="SAM" id="MobiDB-lite"/>
    </source>
</evidence>
<dbReference type="EMBL" id="JAVYJV010000003">
    <property type="protein sequence ID" value="KAK4376077.1"/>
    <property type="molecule type" value="Genomic_DNA"/>
</dbReference>
<organism evidence="2 3">
    <name type="scientific">Anisodus tanguticus</name>
    <dbReference type="NCBI Taxonomy" id="243964"/>
    <lineage>
        <taxon>Eukaryota</taxon>
        <taxon>Viridiplantae</taxon>
        <taxon>Streptophyta</taxon>
        <taxon>Embryophyta</taxon>
        <taxon>Tracheophyta</taxon>
        <taxon>Spermatophyta</taxon>
        <taxon>Magnoliopsida</taxon>
        <taxon>eudicotyledons</taxon>
        <taxon>Gunneridae</taxon>
        <taxon>Pentapetalae</taxon>
        <taxon>asterids</taxon>
        <taxon>lamiids</taxon>
        <taxon>Solanales</taxon>
        <taxon>Solanaceae</taxon>
        <taxon>Solanoideae</taxon>
        <taxon>Hyoscyameae</taxon>
        <taxon>Anisodus</taxon>
    </lineage>
</organism>
<dbReference type="Proteomes" id="UP001291623">
    <property type="component" value="Unassembled WGS sequence"/>
</dbReference>
<dbReference type="SUPFAM" id="SSF144256">
    <property type="entry name" value="TSP9-like"/>
    <property type="match status" value="1"/>
</dbReference>
<dbReference type="Pfam" id="PF11493">
    <property type="entry name" value="TSP9"/>
    <property type="match status" value="1"/>
</dbReference>
<dbReference type="InterPro" id="IPR037244">
    <property type="entry name" value="TSP9_sf"/>
</dbReference>
<dbReference type="PANTHER" id="PTHR36370">
    <property type="entry name" value="THYLAKOID SOLUBLE PHOSPHOPROTEIN"/>
    <property type="match status" value="1"/>
</dbReference>
<keyword evidence="3" id="KW-1185">Reference proteome</keyword>
<evidence type="ECO:0000313" key="2">
    <source>
        <dbReference type="EMBL" id="KAK4376077.1"/>
    </source>
</evidence>
<protein>
    <submittedName>
        <fullName evidence="2">Uncharacterized protein</fullName>
    </submittedName>
</protein>
<feature type="region of interest" description="Disordered" evidence="1">
    <location>
        <begin position="68"/>
        <end position="89"/>
    </location>
</feature>
<dbReference type="InterPro" id="IPR021584">
    <property type="entry name" value="TSP9"/>
</dbReference>
<dbReference type="AlphaFoldDB" id="A0AAE1STY9"/>
<evidence type="ECO:0000313" key="3">
    <source>
        <dbReference type="Proteomes" id="UP001291623"/>
    </source>
</evidence>
<proteinExistence type="predicted"/>
<name>A0AAE1STY9_9SOLA</name>
<reference evidence="2" key="1">
    <citation type="submission" date="2023-12" db="EMBL/GenBank/DDBJ databases">
        <title>Genome assembly of Anisodus tanguticus.</title>
        <authorList>
            <person name="Wang Y.-J."/>
        </authorList>
    </citation>
    <scope>NUCLEOTIDE SEQUENCE</scope>
    <source>
        <strain evidence="2">KB-2021</strain>
        <tissue evidence="2">Leaf</tissue>
    </source>
</reference>
<gene>
    <name evidence="2" type="ORF">RND71_006754</name>
</gene>
<sequence>MASMNIFFTPIATVTTQQRRVYTTATAAKSSGGSTEEKSLLDFILGGLQKQDQLLETDPILAKVEGTTGVVPPKKSSNGGLGGLFAKKE</sequence>
<comment type="caution">
    <text evidence="2">The sequence shown here is derived from an EMBL/GenBank/DDBJ whole genome shotgun (WGS) entry which is preliminary data.</text>
</comment>
<accession>A0AAE1STY9</accession>